<proteinExistence type="predicted"/>
<comment type="caution">
    <text evidence="2">The sequence shown here is derived from an EMBL/GenBank/DDBJ whole genome shotgun (WGS) entry which is preliminary data.</text>
</comment>
<evidence type="ECO:0000313" key="2">
    <source>
        <dbReference type="EMBL" id="KAF9933102.1"/>
    </source>
</evidence>
<sequence length="69" mass="7878">MGPDPLLFVDWFKQDQLLEEVDFGSKVKLRLVTGTAEVFGTELGLNTDYEFSGRKIALFTWHGCKLQIQ</sequence>
<gene>
    <name evidence="2" type="primary">CLP1_1</name>
    <name evidence="2" type="ORF">BGZ65_004234</name>
</gene>
<accession>A0A9P6IKB9</accession>
<protein>
    <submittedName>
        <fullName evidence="2">Cleavage polyadenylation factor subunit clp1</fullName>
    </submittedName>
</protein>
<dbReference type="EMBL" id="JAAAHW010009972">
    <property type="protein sequence ID" value="KAF9933102.1"/>
    <property type="molecule type" value="Genomic_DNA"/>
</dbReference>
<dbReference type="InterPro" id="IPR038239">
    <property type="entry name" value="Clp1_N_sf"/>
</dbReference>
<keyword evidence="3" id="KW-1185">Reference proteome</keyword>
<dbReference type="Proteomes" id="UP000749646">
    <property type="component" value="Unassembled WGS sequence"/>
</dbReference>
<feature type="domain" description="Clp1 N-terminal" evidence="1">
    <location>
        <begin position="16"/>
        <end position="68"/>
    </location>
</feature>
<reference evidence="2" key="1">
    <citation type="journal article" date="2020" name="Fungal Divers.">
        <title>Resolving the Mortierellaceae phylogeny through synthesis of multi-gene phylogenetics and phylogenomics.</title>
        <authorList>
            <person name="Vandepol N."/>
            <person name="Liber J."/>
            <person name="Desiro A."/>
            <person name="Na H."/>
            <person name="Kennedy M."/>
            <person name="Barry K."/>
            <person name="Grigoriev I.V."/>
            <person name="Miller A.N."/>
            <person name="O'Donnell K."/>
            <person name="Stajich J.E."/>
            <person name="Bonito G."/>
        </authorList>
    </citation>
    <scope>NUCLEOTIDE SEQUENCE</scope>
    <source>
        <strain evidence="2">MES-2147</strain>
    </source>
</reference>
<dbReference type="Gene3D" id="2.60.120.1030">
    <property type="entry name" value="Clp1, DNA binding domain"/>
    <property type="match status" value="1"/>
</dbReference>
<dbReference type="OrthoDB" id="258143at2759"/>
<dbReference type="Pfam" id="PF16573">
    <property type="entry name" value="CLP1_N"/>
    <property type="match status" value="1"/>
</dbReference>
<dbReference type="InterPro" id="IPR032324">
    <property type="entry name" value="Clp1_N"/>
</dbReference>
<dbReference type="AlphaFoldDB" id="A0A9P6IKB9"/>
<feature type="non-terminal residue" evidence="2">
    <location>
        <position position="1"/>
    </location>
</feature>
<organism evidence="2 3">
    <name type="scientific">Modicella reniformis</name>
    <dbReference type="NCBI Taxonomy" id="1440133"/>
    <lineage>
        <taxon>Eukaryota</taxon>
        <taxon>Fungi</taxon>
        <taxon>Fungi incertae sedis</taxon>
        <taxon>Mucoromycota</taxon>
        <taxon>Mortierellomycotina</taxon>
        <taxon>Mortierellomycetes</taxon>
        <taxon>Mortierellales</taxon>
        <taxon>Mortierellaceae</taxon>
        <taxon>Modicella</taxon>
    </lineage>
</organism>
<name>A0A9P6IKB9_9FUNG</name>
<evidence type="ECO:0000259" key="1">
    <source>
        <dbReference type="Pfam" id="PF16573"/>
    </source>
</evidence>
<evidence type="ECO:0000313" key="3">
    <source>
        <dbReference type="Proteomes" id="UP000749646"/>
    </source>
</evidence>